<dbReference type="PANTHER" id="PTHR45663:SF11">
    <property type="entry name" value="GEO12009P1"/>
    <property type="match status" value="1"/>
</dbReference>
<evidence type="ECO:0000259" key="8">
    <source>
        <dbReference type="PROSITE" id="PS51352"/>
    </source>
</evidence>
<evidence type="ECO:0000256" key="1">
    <source>
        <dbReference type="ARBA" id="ARBA00008987"/>
    </source>
</evidence>
<gene>
    <name evidence="9" type="ORF">EL26_00195</name>
</gene>
<keyword evidence="5 7" id="KW-0676">Redox-active center</keyword>
<dbReference type="PROSITE" id="PS51352">
    <property type="entry name" value="THIOREDOXIN_2"/>
    <property type="match status" value="1"/>
</dbReference>
<dbReference type="PIRSF" id="PIRSF000077">
    <property type="entry name" value="Thioredoxin"/>
    <property type="match status" value="1"/>
</dbReference>
<evidence type="ECO:0000313" key="10">
    <source>
        <dbReference type="Proteomes" id="UP000027931"/>
    </source>
</evidence>
<proteinExistence type="inferred from homology"/>
<dbReference type="InterPro" id="IPR013766">
    <property type="entry name" value="Thioredoxin_domain"/>
</dbReference>
<sequence length="104" mass="11835">MKPTSESNLERQLRDGVSLVFFHASWCSPCQTMEEVLVEMQEEAGSSLQVLTLDIDEEGRLLQKFGIMSVPTLLLFQNGHEVERIIGLQSKKVLLEMIKPFLLE</sequence>
<dbReference type="RefSeq" id="WP_038083179.1">
    <property type="nucleotide sequence ID" value="NZ_JMIR01000001.1"/>
</dbReference>
<evidence type="ECO:0000256" key="6">
    <source>
        <dbReference type="PIRNR" id="PIRNR000077"/>
    </source>
</evidence>
<dbReference type="CDD" id="cd02947">
    <property type="entry name" value="TRX_family"/>
    <property type="match status" value="1"/>
</dbReference>
<dbReference type="PANTHER" id="PTHR45663">
    <property type="entry name" value="GEO12009P1"/>
    <property type="match status" value="1"/>
</dbReference>
<reference evidence="9 10" key="1">
    <citation type="journal article" date="2013" name="Int. J. Syst. Evol. Microbiol.">
        <title>Tumebacillus flagellatus sp. nov., an alpha-amylase/pullulanase-producing bacterium isolated from cassava wastewater.</title>
        <authorList>
            <person name="Wang Q."/>
            <person name="Xie N."/>
            <person name="Qin Y."/>
            <person name="Shen N."/>
            <person name="Zhu J."/>
            <person name="Mi H."/>
            <person name="Huang R."/>
        </authorList>
    </citation>
    <scope>NUCLEOTIDE SEQUENCE [LARGE SCALE GENOMIC DNA]</scope>
    <source>
        <strain evidence="9 10">GST4</strain>
    </source>
</reference>
<evidence type="ECO:0000256" key="7">
    <source>
        <dbReference type="PIRSR" id="PIRSR000077-4"/>
    </source>
</evidence>
<protein>
    <recommendedName>
        <fullName evidence="6">Thioredoxin</fullName>
    </recommendedName>
</protein>
<comment type="similarity">
    <text evidence="1 6">Belongs to the thioredoxin family.</text>
</comment>
<accession>A0A074MH30</accession>
<dbReference type="InterPro" id="IPR036249">
    <property type="entry name" value="Thioredoxin-like_sf"/>
</dbReference>
<evidence type="ECO:0000313" key="9">
    <source>
        <dbReference type="EMBL" id="KEO85022.1"/>
    </source>
</evidence>
<dbReference type="OrthoDB" id="9790390at2"/>
<keyword evidence="4 7" id="KW-1015">Disulfide bond</keyword>
<dbReference type="EMBL" id="JMIR01000001">
    <property type="protein sequence ID" value="KEO85022.1"/>
    <property type="molecule type" value="Genomic_DNA"/>
</dbReference>
<keyword evidence="3" id="KW-0249">Electron transport</keyword>
<dbReference type="GO" id="GO:0005829">
    <property type="term" value="C:cytosol"/>
    <property type="evidence" value="ECO:0007669"/>
    <property type="project" value="TreeGrafter"/>
</dbReference>
<dbReference type="STRING" id="1157490.EL26_00195"/>
<organism evidence="9 10">
    <name type="scientific">Tumebacillus flagellatus</name>
    <dbReference type="NCBI Taxonomy" id="1157490"/>
    <lineage>
        <taxon>Bacteria</taxon>
        <taxon>Bacillati</taxon>
        <taxon>Bacillota</taxon>
        <taxon>Bacilli</taxon>
        <taxon>Bacillales</taxon>
        <taxon>Alicyclobacillaceae</taxon>
        <taxon>Tumebacillus</taxon>
    </lineage>
</organism>
<dbReference type="Proteomes" id="UP000027931">
    <property type="component" value="Unassembled WGS sequence"/>
</dbReference>
<dbReference type="InterPro" id="IPR005746">
    <property type="entry name" value="Thioredoxin"/>
</dbReference>
<name>A0A074MH30_9BACL</name>
<dbReference type="eggNOG" id="COG3118">
    <property type="taxonomic scope" value="Bacteria"/>
</dbReference>
<keyword evidence="10" id="KW-1185">Reference proteome</keyword>
<dbReference type="Gene3D" id="3.40.30.10">
    <property type="entry name" value="Glutaredoxin"/>
    <property type="match status" value="1"/>
</dbReference>
<evidence type="ECO:0000256" key="4">
    <source>
        <dbReference type="ARBA" id="ARBA00023157"/>
    </source>
</evidence>
<dbReference type="Pfam" id="PF00085">
    <property type="entry name" value="Thioredoxin"/>
    <property type="match status" value="1"/>
</dbReference>
<evidence type="ECO:0000256" key="3">
    <source>
        <dbReference type="ARBA" id="ARBA00022982"/>
    </source>
</evidence>
<keyword evidence="2" id="KW-0813">Transport</keyword>
<dbReference type="SUPFAM" id="SSF52833">
    <property type="entry name" value="Thioredoxin-like"/>
    <property type="match status" value="1"/>
</dbReference>
<comment type="caution">
    <text evidence="9">The sequence shown here is derived from an EMBL/GenBank/DDBJ whole genome shotgun (WGS) entry which is preliminary data.</text>
</comment>
<feature type="domain" description="Thioredoxin" evidence="8">
    <location>
        <begin position="1"/>
        <end position="103"/>
    </location>
</feature>
<evidence type="ECO:0000256" key="2">
    <source>
        <dbReference type="ARBA" id="ARBA00022448"/>
    </source>
</evidence>
<dbReference type="GO" id="GO:0015035">
    <property type="term" value="F:protein-disulfide reductase activity"/>
    <property type="evidence" value="ECO:0007669"/>
    <property type="project" value="InterPro"/>
</dbReference>
<evidence type="ECO:0000256" key="5">
    <source>
        <dbReference type="ARBA" id="ARBA00023284"/>
    </source>
</evidence>
<dbReference type="AlphaFoldDB" id="A0A074MH30"/>
<dbReference type="GO" id="GO:0045454">
    <property type="term" value="P:cell redox homeostasis"/>
    <property type="evidence" value="ECO:0007669"/>
    <property type="project" value="TreeGrafter"/>
</dbReference>
<feature type="disulfide bond" description="Redox-active" evidence="7">
    <location>
        <begin position="27"/>
        <end position="30"/>
    </location>
</feature>